<dbReference type="Gene3D" id="3.10.180.10">
    <property type="entry name" value="2,3-Dihydroxybiphenyl 1,2-Dioxygenase, domain 1"/>
    <property type="match status" value="1"/>
</dbReference>
<dbReference type="EMBL" id="JAVDTR010000006">
    <property type="protein sequence ID" value="MDR6723962.1"/>
    <property type="molecule type" value="Genomic_DNA"/>
</dbReference>
<gene>
    <name evidence="2" type="ORF">J2W91_002424</name>
</gene>
<dbReference type="Proteomes" id="UP001254832">
    <property type="component" value="Unassembled WGS sequence"/>
</dbReference>
<dbReference type="InterPro" id="IPR037523">
    <property type="entry name" value="VOC_core"/>
</dbReference>
<evidence type="ECO:0000313" key="2">
    <source>
        <dbReference type="EMBL" id="MDR6723962.1"/>
    </source>
</evidence>
<dbReference type="RefSeq" id="WP_310139661.1">
    <property type="nucleotide sequence ID" value="NZ_JAVDTR010000006.1"/>
</dbReference>
<dbReference type="AlphaFoldDB" id="A0AAP5H196"/>
<name>A0AAP5H196_PAEAM</name>
<sequence>MVFEEVTLYTAQLKDIKPFYKDTLGMTIVDESERSFTIQAGQTRMVFRQNETNEEPFYHFAWMIPSNLFQEAKEWVASRVPLSRQDGQDQTYSMNWNAHSLYFEDPAGNILEFIAHHSAHNERQHAFSTADILKVCEVGIVCEDVLAKVNELQRIGIKRWGEISDTFAPMGDMNGLFIVVKKERAWFFSEQKAQVHALEVVVQDVGKLQM</sequence>
<dbReference type="InterPro" id="IPR029068">
    <property type="entry name" value="Glyas_Bleomycin-R_OHBP_Dase"/>
</dbReference>
<proteinExistence type="predicted"/>
<evidence type="ECO:0000313" key="3">
    <source>
        <dbReference type="Proteomes" id="UP001254832"/>
    </source>
</evidence>
<dbReference type="SUPFAM" id="SSF54593">
    <property type="entry name" value="Glyoxalase/Bleomycin resistance protein/Dihydroxybiphenyl dioxygenase"/>
    <property type="match status" value="1"/>
</dbReference>
<reference evidence="2" key="1">
    <citation type="submission" date="2023-07" db="EMBL/GenBank/DDBJ databases">
        <title>Sorghum-associated microbial communities from plants grown in Nebraska, USA.</title>
        <authorList>
            <person name="Schachtman D."/>
        </authorList>
    </citation>
    <scope>NUCLEOTIDE SEQUENCE</scope>
    <source>
        <strain evidence="2">BE80</strain>
    </source>
</reference>
<protein>
    <submittedName>
        <fullName evidence="2">Catechol-2,3-dioxygenase</fullName>
    </submittedName>
</protein>
<organism evidence="2 3">
    <name type="scientific">Paenibacillus amylolyticus</name>
    <dbReference type="NCBI Taxonomy" id="1451"/>
    <lineage>
        <taxon>Bacteria</taxon>
        <taxon>Bacillati</taxon>
        <taxon>Bacillota</taxon>
        <taxon>Bacilli</taxon>
        <taxon>Bacillales</taxon>
        <taxon>Paenibacillaceae</taxon>
        <taxon>Paenibacillus</taxon>
    </lineage>
</organism>
<comment type="caution">
    <text evidence="2">The sequence shown here is derived from an EMBL/GenBank/DDBJ whole genome shotgun (WGS) entry which is preliminary data.</text>
</comment>
<accession>A0AAP5H196</accession>
<dbReference type="Pfam" id="PF00903">
    <property type="entry name" value="Glyoxalase"/>
    <property type="match status" value="1"/>
</dbReference>
<evidence type="ECO:0000259" key="1">
    <source>
        <dbReference type="PROSITE" id="PS51819"/>
    </source>
</evidence>
<feature type="domain" description="VOC" evidence="1">
    <location>
        <begin position="2"/>
        <end position="116"/>
    </location>
</feature>
<dbReference type="InterPro" id="IPR004360">
    <property type="entry name" value="Glyas_Fos-R_dOase_dom"/>
</dbReference>
<dbReference type="PROSITE" id="PS51819">
    <property type="entry name" value="VOC"/>
    <property type="match status" value="1"/>
</dbReference>